<dbReference type="InterPro" id="IPR036412">
    <property type="entry name" value="HAD-like_sf"/>
</dbReference>
<dbReference type="InterPro" id="IPR023198">
    <property type="entry name" value="PGP-like_dom2"/>
</dbReference>
<dbReference type="Proteomes" id="UP001611415">
    <property type="component" value="Unassembled WGS sequence"/>
</dbReference>
<dbReference type="Gene3D" id="1.10.150.240">
    <property type="entry name" value="Putative phosphatase, domain 2"/>
    <property type="match status" value="1"/>
</dbReference>
<dbReference type="Gene3D" id="3.40.50.1000">
    <property type="entry name" value="HAD superfamily/HAD-like"/>
    <property type="match status" value="1"/>
</dbReference>
<dbReference type="InterPro" id="IPR023214">
    <property type="entry name" value="HAD_sf"/>
</dbReference>
<evidence type="ECO:0008006" key="3">
    <source>
        <dbReference type="Google" id="ProtNLM"/>
    </source>
</evidence>
<dbReference type="EMBL" id="JBIRYO010000029">
    <property type="protein sequence ID" value="MFI2477840.1"/>
    <property type="molecule type" value="Genomic_DNA"/>
</dbReference>
<evidence type="ECO:0000313" key="2">
    <source>
        <dbReference type="Proteomes" id="UP001611415"/>
    </source>
</evidence>
<organism evidence="1 2">
    <name type="scientific">Nocardia xishanensis</name>
    <dbReference type="NCBI Taxonomy" id="238964"/>
    <lineage>
        <taxon>Bacteria</taxon>
        <taxon>Bacillati</taxon>
        <taxon>Actinomycetota</taxon>
        <taxon>Actinomycetes</taxon>
        <taxon>Mycobacteriales</taxon>
        <taxon>Nocardiaceae</taxon>
        <taxon>Nocardia</taxon>
    </lineage>
</organism>
<reference evidence="1 2" key="1">
    <citation type="submission" date="2024-10" db="EMBL/GenBank/DDBJ databases">
        <title>The Natural Products Discovery Center: Release of the First 8490 Sequenced Strains for Exploring Actinobacteria Biosynthetic Diversity.</title>
        <authorList>
            <person name="Kalkreuter E."/>
            <person name="Kautsar S.A."/>
            <person name="Yang D."/>
            <person name="Bader C.D."/>
            <person name="Teijaro C.N."/>
            <person name="Fluegel L."/>
            <person name="Davis C.M."/>
            <person name="Simpson J.R."/>
            <person name="Lauterbach L."/>
            <person name="Steele A.D."/>
            <person name="Gui C."/>
            <person name="Meng S."/>
            <person name="Li G."/>
            <person name="Viehrig K."/>
            <person name="Ye F."/>
            <person name="Su P."/>
            <person name="Kiefer A.F."/>
            <person name="Nichols A."/>
            <person name="Cepeda A.J."/>
            <person name="Yan W."/>
            <person name="Fan B."/>
            <person name="Jiang Y."/>
            <person name="Adhikari A."/>
            <person name="Zheng C.-J."/>
            <person name="Schuster L."/>
            <person name="Cowan T.M."/>
            <person name="Smanski M.J."/>
            <person name="Chevrette M.G."/>
            <person name="De Carvalho L.P.S."/>
            <person name="Shen B."/>
        </authorList>
    </citation>
    <scope>NUCLEOTIDE SEQUENCE [LARGE SCALE GENOMIC DNA]</scope>
    <source>
        <strain evidence="1 2">NPDC019275</strain>
    </source>
</reference>
<protein>
    <recommendedName>
        <fullName evidence="3">HAD family hydrolase</fullName>
    </recommendedName>
</protein>
<keyword evidence="2" id="KW-1185">Reference proteome</keyword>
<proteinExistence type="predicted"/>
<evidence type="ECO:0000313" key="1">
    <source>
        <dbReference type="EMBL" id="MFI2477840.1"/>
    </source>
</evidence>
<comment type="caution">
    <text evidence="1">The sequence shown here is derived from an EMBL/GenBank/DDBJ whole genome shotgun (WGS) entry which is preliminary data.</text>
</comment>
<name>A0ABW7XA28_9NOCA</name>
<dbReference type="RefSeq" id="WP_397095242.1">
    <property type="nucleotide sequence ID" value="NZ_JBIRYO010000029.1"/>
</dbReference>
<sequence length="238" mass="26484">MTTTNTTIETIEELTQHPRNRPQVIFCDWHGVLCQKPYWHSITDNPEHPLHAILTGELDRLFTSGNREGRDWMCGTRSARDILTALTVHHPDFDLEQLLVQLAHDIADMPVDQSLLHALRRARTSAIVVLATDNIAEFTTAFRAAKLSRAVRPPQPGSFADAASTFDDILSSSESGVLKSENPQAFFGPWLAKTGWSFTDALLIDDRADNCTAFERLAGATVTWNPANNTAHKRISPQ</sequence>
<dbReference type="SUPFAM" id="SSF56784">
    <property type="entry name" value="HAD-like"/>
    <property type="match status" value="1"/>
</dbReference>
<accession>A0ABW7XA28</accession>
<gene>
    <name evidence="1" type="ORF">ACH49W_31110</name>
</gene>